<keyword evidence="1" id="KW-0479">Metal-binding</keyword>
<feature type="compositionally biased region" description="Basic and acidic residues" evidence="2">
    <location>
        <begin position="88"/>
        <end position="106"/>
    </location>
</feature>
<feature type="compositionally biased region" description="Low complexity" evidence="2">
    <location>
        <begin position="120"/>
        <end position="129"/>
    </location>
</feature>
<evidence type="ECO:0000256" key="1">
    <source>
        <dbReference type="PROSITE-ProRule" id="PRU00024"/>
    </source>
</evidence>
<dbReference type="Gene3D" id="3.30.160.60">
    <property type="entry name" value="Classic Zinc Finger"/>
    <property type="match status" value="1"/>
</dbReference>
<name>A0A8B6GNZ3_MYTGA</name>
<keyword evidence="5" id="KW-1185">Reference proteome</keyword>
<keyword evidence="1" id="KW-0863">Zinc-finger</keyword>
<accession>A0A8B6GNZ3</accession>
<dbReference type="PANTHER" id="PTHR25462">
    <property type="entry name" value="BONUS, ISOFORM C-RELATED"/>
    <property type="match status" value="1"/>
</dbReference>
<dbReference type="InterPro" id="IPR047153">
    <property type="entry name" value="TRIM45/56/19-like"/>
</dbReference>
<feature type="compositionally biased region" description="Polar residues" evidence="2">
    <location>
        <begin position="169"/>
        <end position="178"/>
    </location>
</feature>
<organism evidence="4 5">
    <name type="scientific">Mytilus galloprovincialis</name>
    <name type="common">Mediterranean mussel</name>
    <dbReference type="NCBI Taxonomy" id="29158"/>
    <lineage>
        <taxon>Eukaryota</taxon>
        <taxon>Metazoa</taxon>
        <taxon>Spiralia</taxon>
        <taxon>Lophotrochozoa</taxon>
        <taxon>Mollusca</taxon>
        <taxon>Bivalvia</taxon>
        <taxon>Autobranchia</taxon>
        <taxon>Pteriomorphia</taxon>
        <taxon>Mytilida</taxon>
        <taxon>Mytiloidea</taxon>
        <taxon>Mytilidae</taxon>
        <taxon>Mytilinae</taxon>
        <taxon>Mytilus</taxon>
    </lineage>
</organism>
<feature type="region of interest" description="Disordered" evidence="2">
    <location>
        <begin position="49"/>
        <end position="187"/>
    </location>
</feature>
<dbReference type="CDD" id="cd19757">
    <property type="entry name" value="Bbox1"/>
    <property type="match status" value="1"/>
</dbReference>
<dbReference type="InterPro" id="IPR000315">
    <property type="entry name" value="Znf_B-box"/>
</dbReference>
<feature type="compositionally biased region" description="Basic and acidic residues" evidence="2">
    <location>
        <begin position="49"/>
        <end position="67"/>
    </location>
</feature>
<evidence type="ECO:0000313" key="4">
    <source>
        <dbReference type="EMBL" id="VDI67356.1"/>
    </source>
</evidence>
<dbReference type="GO" id="GO:0008270">
    <property type="term" value="F:zinc ion binding"/>
    <property type="evidence" value="ECO:0007669"/>
    <property type="project" value="UniProtKB-KW"/>
</dbReference>
<feature type="compositionally biased region" description="Basic and acidic residues" evidence="2">
    <location>
        <begin position="157"/>
        <end position="168"/>
    </location>
</feature>
<proteinExistence type="predicted"/>
<protein>
    <recommendedName>
        <fullName evidence="3">B box-type domain-containing protein</fullName>
    </recommendedName>
</protein>
<dbReference type="OrthoDB" id="6089938at2759"/>
<dbReference type="AlphaFoldDB" id="A0A8B6GNZ3"/>
<keyword evidence="1" id="KW-0862">Zinc</keyword>
<reference evidence="4" key="1">
    <citation type="submission" date="2018-11" db="EMBL/GenBank/DDBJ databases">
        <authorList>
            <person name="Alioto T."/>
            <person name="Alioto T."/>
        </authorList>
    </citation>
    <scope>NUCLEOTIDE SEQUENCE</scope>
</reference>
<feature type="domain" description="B box-type" evidence="3">
    <location>
        <begin position="1"/>
        <end position="49"/>
    </location>
</feature>
<dbReference type="CDD" id="cd19756">
    <property type="entry name" value="Bbox2"/>
    <property type="match status" value="1"/>
</dbReference>
<dbReference type="Pfam" id="PF00643">
    <property type="entry name" value="zf-B_box"/>
    <property type="match status" value="1"/>
</dbReference>
<evidence type="ECO:0000313" key="5">
    <source>
        <dbReference type="Proteomes" id="UP000596742"/>
    </source>
</evidence>
<evidence type="ECO:0000259" key="3">
    <source>
        <dbReference type="PROSITE" id="PS50119"/>
    </source>
</evidence>
<sequence>MASVCEECSDSIGDKHCVDCDRYFCLNCKLTHLNVDKFPTHLFHNVEPVKEKRRSENHSQNQRKSDTLIKPAVQMADLDIENLPHNYGDPDKNTDNTDWDGKKKDATPATTDNKTDTVVKTDTVSTKSESSNKAEKPKEETNEIFEQPSENVTSKNVPDKPDDKKETNKPSSANTNSIPDILSDTEKDKRIFELTETEKIKEPNKSHEIVPTDKTNKESKNYRSEKTAYSILEVTSMCNDHSEEDFIFICDRCDVPVCKICVVREHKGHKLSDIEETATMRENALAHVLTPRIAGAVRNSSEMSLNLSTFDSEINEVNRAIERHGQSIKELVDRQVALMVNNVKERAGRRKNKYSDVNDTLNDAVVKGKLLQQRHQDLTKSKNDGALILQLKKLSKDATNFHYPSVPNFPSVKYHPPKVTEGDVEALFGAFSFIDMDPRSNRLPKMIPPANIYSTPKHRWQCCRCGTDQLNDTSRIYNNNLFFDCAKCRRNMYHVYRGKVYE</sequence>
<dbReference type="SMART" id="SM00336">
    <property type="entry name" value="BBOX"/>
    <property type="match status" value="2"/>
</dbReference>
<evidence type="ECO:0000256" key="2">
    <source>
        <dbReference type="SAM" id="MobiDB-lite"/>
    </source>
</evidence>
<dbReference type="EMBL" id="UYJE01008798">
    <property type="protein sequence ID" value="VDI67356.1"/>
    <property type="molecule type" value="Genomic_DNA"/>
</dbReference>
<dbReference type="PANTHER" id="PTHR25462:SF296">
    <property type="entry name" value="MEIOTIC P26, ISOFORM F"/>
    <property type="match status" value="1"/>
</dbReference>
<dbReference type="SUPFAM" id="SSF57845">
    <property type="entry name" value="B-box zinc-binding domain"/>
    <property type="match status" value="1"/>
</dbReference>
<feature type="domain" description="B box-type" evidence="3">
    <location>
        <begin position="233"/>
        <end position="274"/>
    </location>
</feature>
<comment type="caution">
    <text evidence="4">The sequence shown here is derived from an EMBL/GenBank/DDBJ whole genome shotgun (WGS) entry which is preliminary data.</text>
</comment>
<dbReference type="PROSITE" id="PS50119">
    <property type="entry name" value="ZF_BBOX"/>
    <property type="match status" value="2"/>
</dbReference>
<dbReference type="Proteomes" id="UP000596742">
    <property type="component" value="Unassembled WGS sequence"/>
</dbReference>
<gene>
    <name evidence="4" type="ORF">MGAL_10B086173</name>
</gene>
<feature type="compositionally biased region" description="Basic and acidic residues" evidence="2">
    <location>
        <begin position="130"/>
        <end position="141"/>
    </location>
</feature>